<dbReference type="InterPro" id="IPR036271">
    <property type="entry name" value="Tet_transcr_reg_TetR-rel_C_sf"/>
</dbReference>
<evidence type="ECO:0000313" key="5">
    <source>
        <dbReference type="Proteomes" id="UP000641932"/>
    </source>
</evidence>
<dbReference type="InterPro" id="IPR050109">
    <property type="entry name" value="HTH-type_TetR-like_transc_reg"/>
</dbReference>
<proteinExistence type="predicted"/>
<dbReference type="EMBL" id="BMMS01000025">
    <property type="protein sequence ID" value="GGO95480.1"/>
    <property type="molecule type" value="Genomic_DNA"/>
</dbReference>
<reference evidence="4" key="2">
    <citation type="submission" date="2020-09" db="EMBL/GenBank/DDBJ databases">
        <authorList>
            <person name="Sun Q."/>
            <person name="Zhou Y."/>
        </authorList>
    </citation>
    <scope>NUCLEOTIDE SEQUENCE</scope>
    <source>
        <strain evidence="4">CGMCC 4.7201</strain>
    </source>
</reference>
<dbReference type="PANTHER" id="PTHR30055:SF235">
    <property type="entry name" value="TRANSCRIPTIONAL REGULATORY PROTEIN"/>
    <property type="match status" value="1"/>
</dbReference>
<dbReference type="SUPFAM" id="SSF48498">
    <property type="entry name" value="Tetracyclin repressor-like, C-terminal domain"/>
    <property type="match status" value="1"/>
</dbReference>
<gene>
    <name evidence="4" type="ORF">GCM10012280_52770</name>
</gene>
<organism evidence="4 5">
    <name type="scientific">Wenjunlia tyrosinilytica</name>
    <dbReference type="NCBI Taxonomy" id="1544741"/>
    <lineage>
        <taxon>Bacteria</taxon>
        <taxon>Bacillati</taxon>
        <taxon>Actinomycetota</taxon>
        <taxon>Actinomycetes</taxon>
        <taxon>Kitasatosporales</taxon>
        <taxon>Streptomycetaceae</taxon>
        <taxon>Wenjunlia</taxon>
    </lineage>
</organism>
<reference evidence="4" key="1">
    <citation type="journal article" date="2014" name="Int. J. Syst. Evol. Microbiol.">
        <title>Complete genome sequence of Corynebacterium casei LMG S-19264T (=DSM 44701T), isolated from a smear-ripened cheese.</title>
        <authorList>
            <consortium name="US DOE Joint Genome Institute (JGI-PGF)"/>
            <person name="Walter F."/>
            <person name="Albersmeier A."/>
            <person name="Kalinowski J."/>
            <person name="Ruckert C."/>
        </authorList>
    </citation>
    <scope>NUCLEOTIDE SEQUENCE</scope>
    <source>
        <strain evidence="4">CGMCC 4.7201</strain>
    </source>
</reference>
<accession>A0A917ZWH0</accession>
<evidence type="ECO:0000313" key="4">
    <source>
        <dbReference type="EMBL" id="GGO95480.1"/>
    </source>
</evidence>
<name>A0A917ZWH0_9ACTN</name>
<dbReference type="GO" id="GO:0003700">
    <property type="term" value="F:DNA-binding transcription factor activity"/>
    <property type="evidence" value="ECO:0007669"/>
    <property type="project" value="TreeGrafter"/>
</dbReference>
<dbReference type="Pfam" id="PF00440">
    <property type="entry name" value="TetR_N"/>
    <property type="match status" value="1"/>
</dbReference>
<dbReference type="InterPro" id="IPR041678">
    <property type="entry name" value="TetR_C_16"/>
</dbReference>
<dbReference type="PRINTS" id="PR00455">
    <property type="entry name" value="HTHTETR"/>
</dbReference>
<keyword evidence="5" id="KW-1185">Reference proteome</keyword>
<feature type="DNA-binding region" description="H-T-H motif" evidence="2">
    <location>
        <begin position="38"/>
        <end position="57"/>
    </location>
</feature>
<keyword evidence="1 2" id="KW-0238">DNA-binding</keyword>
<comment type="caution">
    <text evidence="4">The sequence shown here is derived from an EMBL/GenBank/DDBJ whole genome shotgun (WGS) entry which is preliminary data.</text>
</comment>
<dbReference type="Pfam" id="PF17920">
    <property type="entry name" value="TetR_C_16"/>
    <property type="match status" value="1"/>
</dbReference>
<protein>
    <submittedName>
        <fullName evidence="4">TetR family transcriptional regulator</fullName>
    </submittedName>
</protein>
<dbReference type="Gene3D" id="1.10.357.10">
    <property type="entry name" value="Tetracycline Repressor, domain 2"/>
    <property type="match status" value="1"/>
</dbReference>
<evidence type="ECO:0000259" key="3">
    <source>
        <dbReference type="PROSITE" id="PS50977"/>
    </source>
</evidence>
<dbReference type="PANTHER" id="PTHR30055">
    <property type="entry name" value="HTH-TYPE TRANSCRIPTIONAL REGULATOR RUTR"/>
    <property type="match status" value="1"/>
</dbReference>
<evidence type="ECO:0000256" key="2">
    <source>
        <dbReference type="PROSITE-ProRule" id="PRU00335"/>
    </source>
</evidence>
<evidence type="ECO:0000256" key="1">
    <source>
        <dbReference type="ARBA" id="ARBA00023125"/>
    </source>
</evidence>
<dbReference type="AlphaFoldDB" id="A0A917ZWH0"/>
<dbReference type="InterPro" id="IPR001647">
    <property type="entry name" value="HTH_TetR"/>
</dbReference>
<dbReference type="Gene3D" id="1.10.10.60">
    <property type="entry name" value="Homeodomain-like"/>
    <property type="match status" value="1"/>
</dbReference>
<feature type="domain" description="HTH tetR-type" evidence="3">
    <location>
        <begin position="15"/>
        <end position="75"/>
    </location>
</feature>
<dbReference type="Proteomes" id="UP000641932">
    <property type="component" value="Unassembled WGS sequence"/>
</dbReference>
<sequence>MRTARKRTGRRPGNTESRQAILTAARAKFALYGYEGASIRSIAQEAGVDTALIHHFFLSKEGLFAASIHDAIEPERMVEQVLGKRRATRGLGERLARYFMGLWEAPETRDKMRSILRSALSHDRAQKMLRDFVAVEVLGPIAGSTGKSHPEVRAALAASQLIGLALTRYIVELGPIASLDAEQVVACVAPTLQRYLVGPLPESLTEDD</sequence>
<dbReference type="GO" id="GO:0000976">
    <property type="term" value="F:transcription cis-regulatory region binding"/>
    <property type="evidence" value="ECO:0007669"/>
    <property type="project" value="TreeGrafter"/>
</dbReference>
<dbReference type="InterPro" id="IPR009057">
    <property type="entry name" value="Homeodomain-like_sf"/>
</dbReference>
<dbReference type="SUPFAM" id="SSF46689">
    <property type="entry name" value="Homeodomain-like"/>
    <property type="match status" value="1"/>
</dbReference>
<dbReference type="PROSITE" id="PS50977">
    <property type="entry name" value="HTH_TETR_2"/>
    <property type="match status" value="1"/>
</dbReference>